<keyword evidence="2" id="KW-1185">Reference proteome</keyword>
<name>A0AAN6VK16_9PEZI</name>
<reference evidence="1" key="2">
    <citation type="submission" date="2023-05" db="EMBL/GenBank/DDBJ databases">
        <authorList>
            <consortium name="Lawrence Berkeley National Laboratory"/>
            <person name="Steindorff A."/>
            <person name="Hensen N."/>
            <person name="Bonometti L."/>
            <person name="Westerberg I."/>
            <person name="Brannstrom I.O."/>
            <person name="Guillou S."/>
            <person name="Cros-Aarteil S."/>
            <person name="Calhoun S."/>
            <person name="Haridas S."/>
            <person name="Kuo A."/>
            <person name="Mondo S."/>
            <person name="Pangilinan J."/>
            <person name="Riley R."/>
            <person name="Labutti K."/>
            <person name="Andreopoulos B."/>
            <person name="Lipzen A."/>
            <person name="Chen C."/>
            <person name="Yanf M."/>
            <person name="Daum C."/>
            <person name="Ng V."/>
            <person name="Clum A."/>
            <person name="Ohm R."/>
            <person name="Martin F."/>
            <person name="Silar P."/>
            <person name="Natvig D."/>
            <person name="Lalanne C."/>
            <person name="Gautier V."/>
            <person name="Ament-Velasquez S.L."/>
            <person name="Kruys A."/>
            <person name="Hutchinson M.I."/>
            <person name="Powell A.J."/>
            <person name="Barry K."/>
            <person name="Miller A.N."/>
            <person name="Grigoriev I.V."/>
            <person name="Debuchy R."/>
            <person name="Gladieux P."/>
            <person name="Thoren M.H."/>
            <person name="Johannesson H."/>
        </authorList>
    </citation>
    <scope>NUCLEOTIDE SEQUENCE</scope>
    <source>
        <strain evidence="1">CBS 538.74</strain>
    </source>
</reference>
<comment type="caution">
    <text evidence="1">The sequence shown here is derived from an EMBL/GenBank/DDBJ whole genome shotgun (WGS) entry which is preliminary data.</text>
</comment>
<gene>
    <name evidence="1" type="ORF">C8A00DRAFT_16997</name>
</gene>
<proteinExistence type="predicted"/>
<accession>A0AAN6VK16</accession>
<feature type="non-terminal residue" evidence="1">
    <location>
        <position position="1"/>
    </location>
</feature>
<evidence type="ECO:0000313" key="2">
    <source>
        <dbReference type="Proteomes" id="UP001302745"/>
    </source>
</evidence>
<reference evidence="1" key="1">
    <citation type="journal article" date="2023" name="Mol. Phylogenet. Evol.">
        <title>Genome-scale phylogeny and comparative genomics of the fungal order Sordariales.</title>
        <authorList>
            <person name="Hensen N."/>
            <person name="Bonometti L."/>
            <person name="Westerberg I."/>
            <person name="Brannstrom I.O."/>
            <person name="Guillou S."/>
            <person name="Cros-Aarteil S."/>
            <person name="Calhoun S."/>
            <person name="Haridas S."/>
            <person name="Kuo A."/>
            <person name="Mondo S."/>
            <person name="Pangilinan J."/>
            <person name="Riley R."/>
            <person name="LaButti K."/>
            <person name="Andreopoulos B."/>
            <person name="Lipzen A."/>
            <person name="Chen C."/>
            <person name="Yan M."/>
            <person name="Daum C."/>
            <person name="Ng V."/>
            <person name="Clum A."/>
            <person name="Steindorff A."/>
            <person name="Ohm R.A."/>
            <person name="Martin F."/>
            <person name="Silar P."/>
            <person name="Natvig D.O."/>
            <person name="Lalanne C."/>
            <person name="Gautier V."/>
            <person name="Ament-Velasquez S.L."/>
            <person name="Kruys A."/>
            <person name="Hutchinson M.I."/>
            <person name="Powell A.J."/>
            <person name="Barry K."/>
            <person name="Miller A.N."/>
            <person name="Grigoriev I.V."/>
            <person name="Debuchy R."/>
            <person name="Gladieux P."/>
            <person name="Hiltunen Thoren M."/>
            <person name="Johannesson H."/>
        </authorList>
    </citation>
    <scope>NUCLEOTIDE SEQUENCE</scope>
    <source>
        <strain evidence="1">CBS 538.74</strain>
    </source>
</reference>
<evidence type="ECO:0008006" key="3">
    <source>
        <dbReference type="Google" id="ProtNLM"/>
    </source>
</evidence>
<evidence type="ECO:0000313" key="1">
    <source>
        <dbReference type="EMBL" id="KAK4151621.1"/>
    </source>
</evidence>
<protein>
    <recommendedName>
        <fullName evidence="3">BTB domain-containing protein</fullName>
    </recommendedName>
</protein>
<organism evidence="1 2">
    <name type="scientific">Chaetomidium leptoderma</name>
    <dbReference type="NCBI Taxonomy" id="669021"/>
    <lineage>
        <taxon>Eukaryota</taxon>
        <taxon>Fungi</taxon>
        <taxon>Dikarya</taxon>
        <taxon>Ascomycota</taxon>
        <taxon>Pezizomycotina</taxon>
        <taxon>Sordariomycetes</taxon>
        <taxon>Sordariomycetidae</taxon>
        <taxon>Sordariales</taxon>
        <taxon>Chaetomiaceae</taxon>
        <taxon>Chaetomidium</taxon>
    </lineage>
</organism>
<dbReference type="Proteomes" id="UP001302745">
    <property type="component" value="Unassembled WGS sequence"/>
</dbReference>
<sequence>VSGPVESFDARGDLILVAGEPGVNFRVCSRSLARSSPAWDRKLYGLFSKPNVHEDAHAWVIRLPEDNALALRIILQAVHYKFNDMPTILSRDILFQVTVLCEKYDMMGLLKPFWSGWITHLPQLTLDPETLVQQVWIAHKLGHLQSYEDILVEFLCSAQKRAGTNDTRLFLEGHPEFDPYKDPHLQALGLLKSWELGRLEMIIAIGKRLTTAMETYSNPKITTCGFYHDNADWRLTCDCAMLGGLHRALHGRVWYSSGQHNWEKQVTLSARQLITKMEGLRTTAIGNSRMRRRQGDAHKTCTPWVKFELADILRGCPIGSIVPLGRATFAEQAEKSGLKAQGLC</sequence>
<dbReference type="AlphaFoldDB" id="A0AAN6VK16"/>
<dbReference type="EMBL" id="MU857007">
    <property type="protein sequence ID" value="KAK4151621.1"/>
    <property type="molecule type" value="Genomic_DNA"/>
</dbReference>